<keyword evidence="13" id="KW-0239">DNA-directed DNA polymerase</keyword>
<dbReference type="InterPro" id="IPR057670">
    <property type="entry name" value="SH3_retrovirus"/>
</dbReference>
<dbReference type="GO" id="GO:0005524">
    <property type="term" value="F:ATP binding"/>
    <property type="evidence" value="ECO:0007669"/>
    <property type="project" value="UniProtKB-KW"/>
</dbReference>
<dbReference type="InterPro" id="IPR012337">
    <property type="entry name" value="RNaseH-like_sf"/>
</dbReference>
<protein>
    <submittedName>
        <fullName evidence="19">Retrovirus-related Pol polyprotein from transposon TNT 1-94</fullName>
    </submittedName>
</protein>
<dbReference type="Pfam" id="PF22936">
    <property type="entry name" value="Pol_BBD"/>
    <property type="match status" value="1"/>
</dbReference>
<dbReference type="EMBL" id="KQ483897">
    <property type="protein sequence ID" value="KYP39567.1"/>
    <property type="molecule type" value="Genomic_DNA"/>
</dbReference>
<dbReference type="Proteomes" id="UP000075243">
    <property type="component" value="Unassembled WGS sequence"/>
</dbReference>
<keyword evidence="14" id="KW-0917">Virion maturation</keyword>
<dbReference type="InterPro" id="IPR025724">
    <property type="entry name" value="GAG-pre-integrase_dom"/>
</dbReference>
<keyword evidence="13" id="KW-0808">Transferase</keyword>
<dbReference type="GO" id="GO:0003676">
    <property type="term" value="F:nucleic acid binding"/>
    <property type="evidence" value="ECO:0007669"/>
    <property type="project" value="InterPro"/>
</dbReference>
<evidence type="ECO:0000256" key="4">
    <source>
        <dbReference type="ARBA" id="ARBA00022722"/>
    </source>
</evidence>
<dbReference type="AlphaFoldDB" id="A0A151RAL0"/>
<evidence type="ECO:0000256" key="16">
    <source>
        <dbReference type="PROSITE-ProRule" id="PRU00047"/>
    </source>
</evidence>
<keyword evidence="9" id="KW-0067">ATP-binding</keyword>
<dbReference type="Pfam" id="PF25597">
    <property type="entry name" value="SH3_retrovirus"/>
    <property type="match status" value="1"/>
</dbReference>
<organism evidence="19 20">
    <name type="scientific">Cajanus cajan</name>
    <name type="common">Pigeon pea</name>
    <name type="synonym">Cajanus indicus</name>
    <dbReference type="NCBI Taxonomy" id="3821"/>
    <lineage>
        <taxon>Eukaryota</taxon>
        <taxon>Viridiplantae</taxon>
        <taxon>Streptophyta</taxon>
        <taxon>Embryophyta</taxon>
        <taxon>Tracheophyta</taxon>
        <taxon>Spermatophyta</taxon>
        <taxon>Magnoliopsida</taxon>
        <taxon>eudicotyledons</taxon>
        <taxon>Gunneridae</taxon>
        <taxon>Pentapetalae</taxon>
        <taxon>rosids</taxon>
        <taxon>fabids</taxon>
        <taxon>Fabales</taxon>
        <taxon>Fabaceae</taxon>
        <taxon>Papilionoideae</taxon>
        <taxon>50 kb inversion clade</taxon>
        <taxon>NPAAA clade</taxon>
        <taxon>indigoferoid/millettioid clade</taxon>
        <taxon>Phaseoleae</taxon>
        <taxon>Cajanus</taxon>
    </lineage>
</organism>
<evidence type="ECO:0000256" key="8">
    <source>
        <dbReference type="ARBA" id="ARBA00022801"/>
    </source>
</evidence>
<feature type="domain" description="CCHC-type" evidence="17">
    <location>
        <begin position="60"/>
        <end position="73"/>
    </location>
</feature>
<evidence type="ECO:0000256" key="6">
    <source>
        <dbReference type="ARBA" id="ARBA00022741"/>
    </source>
</evidence>
<keyword evidence="8" id="KW-0378">Hydrolase</keyword>
<dbReference type="Gene3D" id="3.30.420.10">
    <property type="entry name" value="Ribonuclease H-like superfamily/Ribonuclease H"/>
    <property type="match status" value="1"/>
</dbReference>
<evidence type="ECO:0000256" key="9">
    <source>
        <dbReference type="ARBA" id="ARBA00022840"/>
    </source>
</evidence>
<keyword evidence="5" id="KW-0479">Metal-binding</keyword>
<evidence type="ECO:0000256" key="11">
    <source>
        <dbReference type="ARBA" id="ARBA00022908"/>
    </source>
</evidence>
<keyword evidence="7" id="KW-0255">Endonuclease</keyword>
<dbReference type="Pfam" id="PF00665">
    <property type="entry name" value="rve"/>
    <property type="match status" value="1"/>
</dbReference>
<evidence type="ECO:0000256" key="15">
    <source>
        <dbReference type="ARBA" id="ARBA00023172"/>
    </source>
</evidence>
<keyword evidence="13" id="KW-0548">Nucleotidyltransferase</keyword>
<keyword evidence="16" id="KW-0862">Zinc</keyword>
<accession>A0A151RAL0</accession>
<evidence type="ECO:0000256" key="10">
    <source>
        <dbReference type="ARBA" id="ARBA00022842"/>
    </source>
</evidence>
<dbReference type="InterPro" id="IPR036397">
    <property type="entry name" value="RNaseH_sf"/>
</dbReference>
<evidence type="ECO:0000256" key="13">
    <source>
        <dbReference type="ARBA" id="ARBA00022932"/>
    </source>
</evidence>
<dbReference type="PANTHER" id="PTHR42648">
    <property type="entry name" value="TRANSPOSASE, PUTATIVE-RELATED"/>
    <property type="match status" value="1"/>
</dbReference>
<dbReference type="InterPro" id="IPR054722">
    <property type="entry name" value="PolX-like_BBD"/>
</dbReference>
<dbReference type="SUPFAM" id="SSF53098">
    <property type="entry name" value="Ribonuclease H-like"/>
    <property type="match status" value="1"/>
</dbReference>
<evidence type="ECO:0000313" key="19">
    <source>
        <dbReference type="EMBL" id="KYP39567.1"/>
    </source>
</evidence>
<dbReference type="Pfam" id="PF00098">
    <property type="entry name" value="zf-CCHC"/>
    <property type="match status" value="1"/>
</dbReference>
<dbReference type="InterPro" id="IPR001878">
    <property type="entry name" value="Znf_CCHC"/>
</dbReference>
<proteinExistence type="predicted"/>
<dbReference type="SUPFAM" id="SSF57756">
    <property type="entry name" value="Retrovirus zinc finger-like domains"/>
    <property type="match status" value="1"/>
</dbReference>
<evidence type="ECO:0000256" key="1">
    <source>
        <dbReference type="ARBA" id="ARBA00002180"/>
    </source>
</evidence>
<evidence type="ECO:0000256" key="5">
    <source>
        <dbReference type="ARBA" id="ARBA00022723"/>
    </source>
</evidence>
<dbReference type="GO" id="GO:0008233">
    <property type="term" value="F:peptidase activity"/>
    <property type="evidence" value="ECO:0007669"/>
    <property type="project" value="UniProtKB-KW"/>
</dbReference>
<keyword evidence="20" id="KW-1185">Reference proteome</keyword>
<dbReference type="Gramene" id="C.cajan_36441.t">
    <property type="protein sequence ID" value="C.cajan_36441.t"/>
    <property type="gene ID" value="C.cajan_36441"/>
</dbReference>
<evidence type="ECO:0000313" key="20">
    <source>
        <dbReference type="Proteomes" id="UP000075243"/>
    </source>
</evidence>
<dbReference type="PANTHER" id="PTHR42648:SF11">
    <property type="entry name" value="TRANSPOSON TY4-P GAG-POL POLYPROTEIN"/>
    <property type="match status" value="1"/>
</dbReference>
<evidence type="ECO:0000256" key="3">
    <source>
        <dbReference type="ARBA" id="ARBA00022670"/>
    </source>
</evidence>
<dbReference type="GO" id="GO:0004519">
    <property type="term" value="F:endonuclease activity"/>
    <property type="evidence" value="ECO:0007669"/>
    <property type="project" value="UniProtKB-KW"/>
</dbReference>
<dbReference type="InterPro" id="IPR036875">
    <property type="entry name" value="Znf_CCHC_sf"/>
</dbReference>
<keyword evidence="15" id="KW-0233">DNA recombination</keyword>
<evidence type="ECO:0000256" key="14">
    <source>
        <dbReference type="ARBA" id="ARBA00023113"/>
    </source>
</evidence>
<feature type="domain" description="Integrase catalytic" evidence="18">
    <location>
        <begin position="292"/>
        <end position="470"/>
    </location>
</feature>
<dbReference type="GO" id="GO:0006508">
    <property type="term" value="P:proteolysis"/>
    <property type="evidence" value="ECO:0007669"/>
    <property type="project" value="UniProtKB-KW"/>
</dbReference>
<sequence>MISIAIEESKNLDLLKLEELQGSLEAHEQRLRERDGDKSNSEQALLAKQCSTSDKSYVQCYNCNKYGHYAADCWSKGNSSNREEEANVAQKEDSEDEVLLMVTTTEPEKIYGESWYLDTGCSNHMSFQKSWFIELNEKIKTKVKFADNSTVKSEGKGKILIRRRDGKAAIISDVLYVPAMKHNLLSIGQLLQKGYLLDWKWKEQMLRILDKKGTPILRAPLSDNRTFRVDISMSKHMCFASAVFDVNWLWHLRFGHLNFGSLSQLAKKEMVIGLPHIEKSDATCESCMLGKQARNPFKVHLETRSKDVLEVIYTDVCGPFEVPSLGGNRYFITFIDDFSKRIWLFLLGRKSEAFNCFVQFKKLVEKQSGKVIKILRSDGGGEYNNGEFASFYKKEGIIHEIVPPYTPQHNGVAERRNRTILNMARSMMKSKGLPHSFWGEAVATAAYILNLCPTKRIKEKTPEEVWSKKKPSVKHLKVFGSICWRHIPDERRRKLDDRSMKLILVGYHPTGAYKLYDPITKKITISRDIIVDEKASWNWNSLERNMNNILDLPWDDSENNNELMPETVPCNENNMQTAAVGRNRPARTILLFT</sequence>
<reference evidence="19" key="1">
    <citation type="journal article" date="2012" name="Nat. Biotechnol.">
        <title>Draft genome sequence of pigeonpea (Cajanus cajan), an orphan legume crop of resource-poor farmers.</title>
        <authorList>
            <person name="Varshney R.K."/>
            <person name="Chen W."/>
            <person name="Li Y."/>
            <person name="Bharti A.K."/>
            <person name="Saxena R.K."/>
            <person name="Schlueter J.A."/>
            <person name="Donoghue M.T."/>
            <person name="Azam S."/>
            <person name="Fan G."/>
            <person name="Whaley A.M."/>
            <person name="Farmer A.D."/>
            <person name="Sheridan J."/>
            <person name="Iwata A."/>
            <person name="Tuteja R."/>
            <person name="Penmetsa R.V."/>
            <person name="Wu W."/>
            <person name="Upadhyaya H.D."/>
            <person name="Yang S.P."/>
            <person name="Shah T."/>
            <person name="Saxena K.B."/>
            <person name="Michael T."/>
            <person name="McCombie W.R."/>
            <person name="Yang B."/>
            <person name="Zhang G."/>
            <person name="Yang H."/>
            <person name="Wang J."/>
            <person name="Spillane C."/>
            <person name="Cook D.R."/>
            <person name="May G.D."/>
            <person name="Xu X."/>
            <person name="Jackson S.A."/>
        </authorList>
    </citation>
    <scope>NUCLEOTIDE SEQUENCE [LARGE SCALE GENOMIC DNA]</scope>
</reference>
<dbReference type="GO" id="GO:0015074">
    <property type="term" value="P:DNA integration"/>
    <property type="evidence" value="ECO:0007669"/>
    <property type="project" value="UniProtKB-KW"/>
</dbReference>
<dbReference type="SMART" id="SM00343">
    <property type="entry name" value="ZnF_C2HC"/>
    <property type="match status" value="1"/>
</dbReference>
<dbReference type="PROSITE" id="PS50158">
    <property type="entry name" value="ZF_CCHC"/>
    <property type="match status" value="1"/>
</dbReference>
<keyword evidence="10" id="KW-0460">Magnesium</keyword>
<keyword evidence="16" id="KW-0863">Zinc-finger</keyword>
<gene>
    <name evidence="19" type="ORF">KK1_039128</name>
</gene>
<dbReference type="GO" id="GO:0003887">
    <property type="term" value="F:DNA-directed DNA polymerase activity"/>
    <property type="evidence" value="ECO:0007669"/>
    <property type="project" value="UniProtKB-KW"/>
</dbReference>
<dbReference type="InterPro" id="IPR001584">
    <property type="entry name" value="Integrase_cat-core"/>
</dbReference>
<evidence type="ECO:0000256" key="7">
    <source>
        <dbReference type="ARBA" id="ARBA00022759"/>
    </source>
</evidence>
<evidence type="ECO:0000259" key="17">
    <source>
        <dbReference type="PROSITE" id="PS50158"/>
    </source>
</evidence>
<dbReference type="GO" id="GO:0003964">
    <property type="term" value="F:RNA-directed DNA polymerase activity"/>
    <property type="evidence" value="ECO:0007669"/>
    <property type="project" value="UniProtKB-KW"/>
</dbReference>
<dbReference type="GO" id="GO:0008270">
    <property type="term" value="F:zinc ion binding"/>
    <property type="evidence" value="ECO:0007669"/>
    <property type="project" value="UniProtKB-KW"/>
</dbReference>
<keyword evidence="6" id="KW-0547">Nucleotide-binding</keyword>
<keyword evidence="2" id="KW-1188">Viral release from host cell</keyword>
<comment type="function">
    <text evidence="1">The aspartyl protease (PR) mediates the proteolytic cleavages of the Gag and Gag-Pol polyproteins after assembly of the VLP.</text>
</comment>
<name>A0A151RAL0_CAJCA</name>
<dbReference type="GO" id="GO:0006310">
    <property type="term" value="P:DNA recombination"/>
    <property type="evidence" value="ECO:0007669"/>
    <property type="project" value="UniProtKB-KW"/>
</dbReference>
<evidence type="ECO:0000256" key="2">
    <source>
        <dbReference type="ARBA" id="ARBA00022612"/>
    </source>
</evidence>
<keyword evidence="12" id="KW-0695">RNA-directed DNA polymerase</keyword>
<dbReference type="InterPro" id="IPR039537">
    <property type="entry name" value="Retrotran_Ty1/copia-like"/>
</dbReference>
<dbReference type="PROSITE" id="PS50994">
    <property type="entry name" value="INTEGRASE"/>
    <property type="match status" value="1"/>
</dbReference>
<keyword evidence="4" id="KW-0540">Nuclease</keyword>
<dbReference type="Pfam" id="PF13976">
    <property type="entry name" value="gag_pre-integrs"/>
    <property type="match status" value="1"/>
</dbReference>
<dbReference type="Gene3D" id="4.10.60.10">
    <property type="entry name" value="Zinc finger, CCHC-type"/>
    <property type="match status" value="1"/>
</dbReference>
<evidence type="ECO:0000259" key="18">
    <source>
        <dbReference type="PROSITE" id="PS50994"/>
    </source>
</evidence>
<keyword evidence="3" id="KW-0645">Protease</keyword>
<evidence type="ECO:0000256" key="12">
    <source>
        <dbReference type="ARBA" id="ARBA00022918"/>
    </source>
</evidence>
<keyword evidence="11" id="KW-0229">DNA integration</keyword>